<evidence type="ECO:0000256" key="1">
    <source>
        <dbReference type="ARBA" id="ARBA00022741"/>
    </source>
</evidence>
<comment type="catalytic activity">
    <reaction evidence="6">
        <text>(6S)-NADPHX + ADP = AMP + phosphate + NADPH + H(+)</text>
        <dbReference type="Rhea" id="RHEA:32235"/>
        <dbReference type="ChEBI" id="CHEBI:15378"/>
        <dbReference type="ChEBI" id="CHEBI:43474"/>
        <dbReference type="ChEBI" id="CHEBI:57783"/>
        <dbReference type="ChEBI" id="CHEBI:64076"/>
        <dbReference type="ChEBI" id="CHEBI:456215"/>
        <dbReference type="ChEBI" id="CHEBI:456216"/>
        <dbReference type="EC" id="4.2.1.136"/>
    </reaction>
</comment>
<dbReference type="GO" id="GO:0052855">
    <property type="term" value="F:ADP-dependent NAD(P)H-hydrate dehydratase activity"/>
    <property type="evidence" value="ECO:0007669"/>
    <property type="project" value="UniProtKB-UniRule"/>
</dbReference>
<dbReference type="InterPro" id="IPR029056">
    <property type="entry name" value="Ribokinase-like"/>
</dbReference>
<feature type="binding site" evidence="6">
    <location>
        <position position="45"/>
    </location>
    <ligand>
        <name>(6S)-NADPHX</name>
        <dbReference type="ChEBI" id="CHEBI:64076"/>
    </ligand>
</feature>
<keyword evidence="4 6" id="KW-0520">NAD</keyword>
<evidence type="ECO:0000313" key="9">
    <source>
        <dbReference type="Proteomes" id="UP000324233"/>
    </source>
</evidence>
<keyword evidence="2 6" id="KW-0067">ATP-binding</keyword>
<comment type="similarity">
    <text evidence="6">Belongs to the NnrD/CARKD family.</text>
</comment>
<dbReference type="Proteomes" id="UP000324233">
    <property type="component" value="Chromosome"/>
</dbReference>
<feature type="binding site" evidence="6">
    <location>
        <position position="165"/>
    </location>
    <ligand>
        <name>(6S)-NADPHX</name>
        <dbReference type="ChEBI" id="CHEBI:64076"/>
    </ligand>
</feature>
<dbReference type="EMBL" id="CP042997">
    <property type="protein sequence ID" value="QEH35865.1"/>
    <property type="molecule type" value="Genomic_DNA"/>
</dbReference>
<dbReference type="GO" id="GO:0046496">
    <property type="term" value="P:nicotinamide nucleotide metabolic process"/>
    <property type="evidence" value="ECO:0007669"/>
    <property type="project" value="UniProtKB-UniRule"/>
</dbReference>
<dbReference type="PROSITE" id="PS51383">
    <property type="entry name" value="YJEF_C_3"/>
    <property type="match status" value="1"/>
</dbReference>
<dbReference type="KEGG" id="agv:OJF2_44220"/>
<evidence type="ECO:0000256" key="4">
    <source>
        <dbReference type="ARBA" id="ARBA00023027"/>
    </source>
</evidence>
<keyword evidence="9" id="KW-1185">Reference proteome</keyword>
<dbReference type="GO" id="GO:0110051">
    <property type="term" value="P:metabolite repair"/>
    <property type="evidence" value="ECO:0007669"/>
    <property type="project" value="TreeGrafter"/>
</dbReference>
<comment type="function">
    <text evidence="6">Catalyzes the dehydration of the S-form of NAD(P)HX at the expense of ADP, which is converted to AMP. Together with NAD(P)HX epimerase, which catalyzes the epimerization of the S- and R-forms, the enzyme allows the repair of both epimers of NAD(P)HX, a damaged form of NAD(P)H that is a result of enzymatic or heat-dependent hydration.</text>
</comment>
<dbReference type="NCBIfam" id="TIGR00196">
    <property type="entry name" value="yjeF_cterm"/>
    <property type="match status" value="1"/>
</dbReference>
<dbReference type="RefSeq" id="WP_168221963.1">
    <property type="nucleotide sequence ID" value="NZ_CP042997.1"/>
</dbReference>
<comment type="cofactor">
    <cofactor evidence="6">
        <name>Mg(2+)</name>
        <dbReference type="ChEBI" id="CHEBI:18420"/>
    </cofactor>
</comment>
<accession>A0A5B9W6Z9</accession>
<dbReference type="GO" id="GO:0052856">
    <property type="term" value="F:NAD(P)HX epimerase activity"/>
    <property type="evidence" value="ECO:0007669"/>
    <property type="project" value="TreeGrafter"/>
</dbReference>
<comment type="catalytic activity">
    <reaction evidence="6">
        <text>(6S)-NADHX + ADP = AMP + phosphate + NADH + H(+)</text>
        <dbReference type="Rhea" id="RHEA:32223"/>
        <dbReference type="ChEBI" id="CHEBI:15378"/>
        <dbReference type="ChEBI" id="CHEBI:43474"/>
        <dbReference type="ChEBI" id="CHEBI:57945"/>
        <dbReference type="ChEBI" id="CHEBI:64074"/>
        <dbReference type="ChEBI" id="CHEBI:456215"/>
        <dbReference type="ChEBI" id="CHEBI:456216"/>
        <dbReference type="EC" id="4.2.1.136"/>
    </reaction>
</comment>
<keyword evidence="1 6" id="KW-0547">Nucleotide-binding</keyword>
<protein>
    <recommendedName>
        <fullName evidence="6">ADP-dependent (S)-NAD(P)H-hydrate dehydratase</fullName>
        <ecNumber evidence="6">4.2.1.136</ecNumber>
    </recommendedName>
    <alternativeName>
        <fullName evidence="6">ADP-dependent NAD(P)HX dehydratase</fullName>
    </alternativeName>
</protein>
<evidence type="ECO:0000259" key="7">
    <source>
        <dbReference type="PROSITE" id="PS51383"/>
    </source>
</evidence>
<evidence type="ECO:0000256" key="3">
    <source>
        <dbReference type="ARBA" id="ARBA00022857"/>
    </source>
</evidence>
<evidence type="ECO:0000256" key="6">
    <source>
        <dbReference type="HAMAP-Rule" id="MF_01965"/>
    </source>
</evidence>
<keyword evidence="3 6" id="KW-0521">NADP</keyword>
<feature type="binding site" evidence="6">
    <location>
        <begin position="202"/>
        <end position="206"/>
    </location>
    <ligand>
        <name>AMP</name>
        <dbReference type="ChEBI" id="CHEBI:456215"/>
    </ligand>
</feature>
<dbReference type="Gene3D" id="3.40.1190.20">
    <property type="match status" value="1"/>
</dbReference>
<dbReference type="PANTHER" id="PTHR12592">
    <property type="entry name" value="ATP-DEPENDENT (S)-NAD(P)H-HYDRATE DEHYDRATASE FAMILY MEMBER"/>
    <property type="match status" value="1"/>
</dbReference>
<evidence type="ECO:0000256" key="2">
    <source>
        <dbReference type="ARBA" id="ARBA00022840"/>
    </source>
</evidence>
<gene>
    <name evidence="8" type="primary">nnr_1</name>
    <name evidence="6" type="synonym">nnrD</name>
    <name evidence="8" type="ORF">OJF2_44220</name>
</gene>
<proteinExistence type="inferred from homology"/>
<keyword evidence="5 6" id="KW-0456">Lyase</keyword>
<dbReference type="SUPFAM" id="SSF53613">
    <property type="entry name" value="Ribokinase-like"/>
    <property type="match status" value="1"/>
</dbReference>
<feature type="domain" description="YjeF C-terminal" evidence="7">
    <location>
        <begin position="10"/>
        <end position="289"/>
    </location>
</feature>
<dbReference type="PANTHER" id="PTHR12592:SF0">
    <property type="entry name" value="ATP-DEPENDENT (S)-NAD(P)H-HYDRATE DEHYDRATASE"/>
    <property type="match status" value="1"/>
</dbReference>
<evidence type="ECO:0000256" key="5">
    <source>
        <dbReference type="ARBA" id="ARBA00023239"/>
    </source>
</evidence>
<comment type="subunit">
    <text evidence="6">Homotetramer.</text>
</comment>
<dbReference type="GO" id="GO:0005524">
    <property type="term" value="F:ATP binding"/>
    <property type="evidence" value="ECO:0007669"/>
    <property type="project" value="UniProtKB-KW"/>
</dbReference>
<feature type="binding site" evidence="6">
    <location>
        <position position="229"/>
    </location>
    <ligand>
        <name>AMP</name>
        <dbReference type="ChEBI" id="CHEBI:456215"/>
    </ligand>
</feature>
<dbReference type="EC" id="4.2.1.136" evidence="6"/>
<evidence type="ECO:0000313" key="8">
    <source>
        <dbReference type="EMBL" id="QEH35865.1"/>
    </source>
</evidence>
<feature type="binding site" evidence="6">
    <location>
        <position position="116"/>
    </location>
    <ligand>
        <name>(6S)-NADPHX</name>
        <dbReference type="ChEBI" id="CHEBI:64076"/>
    </ligand>
</feature>
<dbReference type="CDD" id="cd01171">
    <property type="entry name" value="YXKO-related"/>
    <property type="match status" value="1"/>
</dbReference>
<dbReference type="HAMAP" id="MF_01965">
    <property type="entry name" value="NADHX_dehydratase"/>
    <property type="match status" value="1"/>
</dbReference>
<feature type="binding site" evidence="6">
    <location>
        <position position="230"/>
    </location>
    <ligand>
        <name>(6S)-NADPHX</name>
        <dbReference type="ChEBI" id="CHEBI:64076"/>
    </ligand>
</feature>
<name>A0A5B9W6Z9_9BACT</name>
<reference evidence="8 9" key="1">
    <citation type="submission" date="2019-08" db="EMBL/GenBank/DDBJ databases">
        <title>Deep-cultivation of Planctomycetes and their phenomic and genomic characterization uncovers novel biology.</title>
        <authorList>
            <person name="Wiegand S."/>
            <person name="Jogler M."/>
            <person name="Boedeker C."/>
            <person name="Pinto D."/>
            <person name="Vollmers J."/>
            <person name="Rivas-Marin E."/>
            <person name="Kohn T."/>
            <person name="Peeters S.H."/>
            <person name="Heuer A."/>
            <person name="Rast P."/>
            <person name="Oberbeckmann S."/>
            <person name="Bunk B."/>
            <person name="Jeske O."/>
            <person name="Meyerdierks A."/>
            <person name="Storesund J.E."/>
            <person name="Kallscheuer N."/>
            <person name="Luecker S."/>
            <person name="Lage O.M."/>
            <person name="Pohl T."/>
            <person name="Merkel B.J."/>
            <person name="Hornburger P."/>
            <person name="Mueller R.-W."/>
            <person name="Bruemmer F."/>
            <person name="Labrenz M."/>
            <person name="Spormann A.M."/>
            <person name="Op den Camp H."/>
            <person name="Overmann J."/>
            <person name="Amann R."/>
            <person name="Jetten M.S.M."/>
            <person name="Mascher T."/>
            <person name="Medema M.H."/>
            <person name="Devos D.P."/>
            <person name="Kaster A.-K."/>
            <person name="Ovreas L."/>
            <person name="Rohde M."/>
            <person name="Galperin M.Y."/>
            <person name="Jogler C."/>
        </authorList>
    </citation>
    <scope>NUCLEOTIDE SEQUENCE [LARGE SCALE GENOMIC DNA]</scope>
    <source>
        <strain evidence="8 9">OJF2</strain>
    </source>
</reference>
<dbReference type="Pfam" id="PF01256">
    <property type="entry name" value="Carb_kinase"/>
    <property type="match status" value="1"/>
</dbReference>
<dbReference type="InterPro" id="IPR000631">
    <property type="entry name" value="CARKD"/>
</dbReference>
<organism evidence="8 9">
    <name type="scientific">Aquisphaera giovannonii</name>
    <dbReference type="NCBI Taxonomy" id="406548"/>
    <lineage>
        <taxon>Bacteria</taxon>
        <taxon>Pseudomonadati</taxon>
        <taxon>Planctomycetota</taxon>
        <taxon>Planctomycetia</taxon>
        <taxon>Isosphaerales</taxon>
        <taxon>Isosphaeraceae</taxon>
        <taxon>Aquisphaera</taxon>
    </lineage>
</organism>
<sequence length="294" mass="29611">MSRKAKVLDRTRLAELPLPEHGGEASKADKGKLLIVAGSASLPGAAILAARAALRVGCGTVRVASPRCVAVAIGVAVPELMVLALPETDAGTAAEDALKVLEEQYERCQAAVIGPGLGSHEETDRLAARFVAESPLPTVVDASALLAWGRAGHPGGPAARVLTPHAGEMAELAGLGPDEIEADREGLATRLARQWRSTLILKGPRTLIAGRELYANTAGTPGLGTAGSGDALAGVIGGLLARGAGPTAAAAWGVHLHALAGEAAAASRGDEGMMASDVVEALPDALRSLRGGRG</sequence>
<dbReference type="AlphaFoldDB" id="A0A5B9W6Z9"/>